<sequence length="61" mass="6664">MDSTHGALDAARRLSEQLRLGVLHLAGVEDLLTLDLVQVQEPAELHGGWKEKEKGAGSERM</sequence>
<evidence type="ECO:0000313" key="2">
    <source>
        <dbReference type="Proteomes" id="UP000314294"/>
    </source>
</evidence>
<dbReference type="EMBL" id="SRLO01006152">
    <property type="protein sequence ID" value="TNN29034.1"/>
    <property type="molecule type" value="Genomic_DNA"/>
</dbReference>
<dbReference type="Proteomes" id="UP000314294">
    <property type="component" value="Unassembled WGS sequence"/>
</dbReference>
<proteinExistence type="predicted"/>
<gene>
    <name evidence="1" type="ORF">EYF80_060818</name>
</gene>
<accession>A0A4Z2EKP6</accession>
<name>A0A4Z2EKP6_9TELE</name>
<dbReference type="AlphaFoldDB" id="A0A4Z2EKP6"/>
<organism evidence="1 2">
    <name type="scientific">Liparis tanakae</name>
    <name type="common">Tanaka's snailfish</name>
    <dbReference type="NCBI Taxonomy" id="230148"/>
    <lineage>
        <taxon>Eukaryota</taxon>
        <taxon>Metazoa</taxon>
        <taxon>Chordata</taxon>
        <taxon>Craniata</taxon>
        <taxon>Vertebrata</taxon>
        <taxon>Euteleostomi</taxon>
        <taxon>Actinopterygii</taxon>
        <taxon>Neopterygii</taxon>
        <taxon>Teleostei</taxon>
        <taxon>Neoteleostei</taxon>
        <taxon>Acanthomorphata</taxon>
        <taxon>Eupercaria</taxon>
        <taxon>Perciformes</taxon>
        <taxon>Cottioidei</taxon>
        <taxon>Cottales</taxon>
        <taxon>Liparidae</taxon>
        <taxon>Liparis</taxon>
    </lineage>
</organism>
<keyword evidence="2" id="KW-1185">Reference proteome</keyword>
<protein>
    <submittedName>
        <fullName evidence="1">Uncharacterized protein</fullName>
    </submittedName>
</protein>
<reference evidence="1 2" key="1">
    <citation type="submission" date="2019-03" db="EMBL/GenBank/DDBJ databases">
        <title>First draft genome of Liparis tanakae, snailfish: a comprehensive survey of snailfish specific genes.</title>
        <authorList>
            <person name="Kim W."/>
            <person name="Song I."/>
            <person name="Jeong J.-H."/>
            <person name="Kim D."/>
            <person name="Kim S."/>
            <person name="Ryu S."/>
            <person name="Song J.Y."/>
            <person name="Lee S.K."/>
        </authorList>
    </citation>
    <scope>NUCLEOTIDE SEQUENCE [LARGE SCALE GENOMIC DNA]</scope>
    <source>
        <tissue evidence="1">Muscle</tissue>
    </source>
</reference>
<comment type="caution">
    <text evidence="1">The sequence shown here is derived from an EMBL/GenBank/DDBJ whole genome shotgun (WGS) entry which is preliminary data.</text>
</comment>
<evidence type="ECO:0000313" key="1">
    <source>
        <dbReference type="EMBL" id="TNN29034.1"/>
    </source>
</evidence>